<dbReference type="Proteomes" id="UP001480595">
    <property type="component" value="Unassembled WGS sequence"/>
</dbReference>
<gene>
    <name evidence="2" type="ORF">PG994_013542</name>
</gene>
<feature type="compositionally biased region" description="Basic residues" evidence="1">
    <location>
        <begin position="50"/>
        <end position="59"/>
    </location>
</feature>
<reference evidence="2 3" key="1">
    <citation type="submission" date="2023-01" db="EMBL/GenBank/DDBJ databases">
        <title>Analysis of 21 Apiospora genomes using comparative genomics revels a genus with tremendous synthesis potential of carbohydrate active enzymes and secondary metabolites.</title>
        <authorList>
            <person name="Sorensen T."/>
        </authorList>
    </citation>
    <scope>NUCLEOTIDE SEQUENCE [LARGE SCALE GENOMIC DNA]</scope>
    <source>
        <strain evidence="2 3">CBS 135458</strain>
    </source>
</reference>
<protein>
    <submittedName>
        <fullName evidence="2">Uncharacterized protein</fullName>
    </submittedName>
</protein>
<dbReference type="GeneID" id="92098014"/>
<evidence type="ECO:0000313" key="3">
    <source>
        <dbReference type="Proteomes" id="UP001480595"/>
    </source>
</evidence>
<name>A0ABR1T8Y8_9PEZI</name>
<organism evidence="2 3">
    <name type="scientific">Apiospora phragmitis</name>
    <dbReference type="NCBI Taxonomy" id="2905665"/>
    <lineage>
        <taxon>Eukaryota</taxon>
        <taxon>Fungi</taxon>
        <taxon>Dikarya</taxon>
        <taxon>Ascomycota</taxon>
        <taxon>Pezizomycotina</taxon>
        <taxon>Sordariomycetes</taxon>
        <taxon>Xylariomycetidae</taxon>
        <taxon>Amphisphaeriales</taxon>
        <taxon>Apiosporaceae</taxon>
        <taxon>Apiospora</taxon>
    </lineage>
</organism>
<comment type="caution">
    <text evidence="2">The sequence shown here is derived from an EMBL/GenBank/DDBJ whole genome shotgun (WGS) entry which is preliminary data.</text>
</comment>
<evidence type="ECO:0000313" key="2">
    <source>
        <dbReference type="EMBL" id="KAK8043059.1"/>
    </source>
</evidence>
<keyword evidence="3" id="KW-1185">Reference proteome</keyword>
<dbReference type="EMBL" id="JAQQWL010000013">
    <property type="protein sequence ID" value="KAK8043059.1"/>
    <property type="molecule type" value="Genomic_DNA"/>
</dbReference>
<feature type="region of interest" description="Disordered" evidence="1">
    <location>
        <begin position="37"/>
        <end position="59"/>
    </location>
</feature>
<sequence length="59" mass="6370">MDISVSFGNESCCGGECDFPDGPLPPKNVLLRVRTDRTRPLSNSGGKIRSAIKKQPRPA</sequence>
<evidence type="ECO:0000256" key="1">
    <source>
        <dbReference type="SAM" id="MobiDB-lite"/>
    </source>
</evidence>
<accession>A0ABR1T8Y8</accession>
<proteinExistence type="predicted"/>
<dbReference type="RefSeq" id="XP_066709912.1">
    <property type="nucleotide sequence ID" value="XM_066864951.1"/>
</dbReference>